<dbReference type="EMBL" id="JABACI010000004">
    <property type="protein sequence ID" value="NLP85285.1"/>
    <property type="molecule type" value="Genomic_DNA"/>
</dbReference>
<name>A0ABX1KFY6_9MICO</name>
<keyword evidence="2" id="KW-1185">Reference proteome</keyword>
<organism evidence="1 2">
    <name type="scientific">Microbacterium salsuginis</name>
    <dbReference type="NCBI Taxonomy" id="2722803"/>
    <lineage>
        <taxon>Bacteria</taxon>
        <taxon>Bacillati</taxon>
        <taxon>Actinomycetota</taxon>
        <taxon>Actinomycetes</taxon>
        <taxon>Micrococcales</taxon>
        <taxon>Microbacteriaceae</taxon>
        <taxon>Microbacterium</taxon>
    </lineage>
</organism>
<dbReference type="Proteomes" id="UP001429745">
    <property type="component" value="Unassembled WGS sequence"/>
</dbReference>
<gene>
    <name evidence="1" type="ORF">HF576_15665</name>
</gene>
<sequence length="157" mass="17524">MAPRPARAYSAPAWRTALLRASAIRGDWTSRQRQPVTAHASTDPAVWTTVLFHEPSATMTAVLAVRDRLVALVGLRPSSRDSFRVLARTGDEVLVGSDDRHLDFRASVRRTRHTVDVVTYVEVHNLLGRLYLVPVRMAHAAIVRGMLRRAAKRLDPV</sequence>
<comment type="caution">
    <text evidence="1">The sequence shown here is derived from an EMBL/GenBank/DDBJ whole genome shotgun (WGS) entry which is preliminary data.</text>
</comment>
<dbReference type="Pfam" id="PF11066">
    <property type="entry name" value="DUF2867"/>
    <property type="match status" value="1"/>
</dbReference>
<evidence type="ECO:0000313" key="2">
    <source>
        <dbReference type="Proteomes" id="UP001429745"/>
    </source>
</evidence>
<protein>
    <submittedName>
        <fullName evidence="1">DUF2867 domain-containing protein</fullName>
    </submittedName>
</protein>
<dbReference type="RefSeq" id="WP_168913703.1">
    <property type="nucleotide sequence ID" value="NZ_JABACI010000004.1"/>
</dbReference>
<dbReference type="InterPro" id="IPR021295">
    <property type="entry name" value="DUF2867"/>
</dbReference>
<accession>A0ABX1KFY6</accession>
<proteinExistence type="predicted"/>
<evidence type="ECO:0000313" key="1">
    <source>
        <dbReference type="EMBL" id="NLP85285.1"/>
    </source>
</evidence>
<reference evidence="1 2" key="1">
    <citation type="submission" date="2020-04" db="EMBL/GenBank/DDBJ databases">
        <title>CFH 90308 Microbacterium sp.</title>
        <authorList>
            <person name="Nie G."/>
            <person name="Ming H."/>
            <person name="Xia T."/>
        </authorList>
    </citation>
    <scope>NUCLEOTIDE SEQUENCE [LARGE SCALE GENOMIC DNA]</scope>
    <source>
        <strain evidence="1 2">CFH 90308</strain>
    </source>
</reference>